<keyword evidence="2 4" id="KW-0689">Ribosomal protein</keyword>
<proteinExistence type="inferred from homology"/>
<dbReference type="FunFam" id="6.10.250.3450:FF:000001">
    <property type="entry name" value="60S ribosomal protein L35"/>
    <property type="match status" value="1"/>
</dbReference>
<evidence type="ECO:0000256" key="1">
    <source>
        <dbReference type="ARBA" id="ARBA00009254"/>
    </source>
</evidence>
<comment type="similarity">
    <text evidence="1">Belongs to the universal ribosomal protein uL29 family.</text>
</comment>
<dbReference type="PROSITE" id="PS00579">
    <property type="entry name" value="RIBOSOMAL_L29"/>
    <property type="match status" value="1"/>
</dbReference>
<dbReference type="NCBIfam" id="TIGR00012">
    <property type="entry name" value="L29"/>
    <property type="match status" value="1"/>
</dbReference>
<dbReference type="AlphaFoldDB" id="A0A8J6B9J4"/>
<protein>
    <submittedName>
        <fullName evidence="4">Ribosomal protein L29</fullName>
    </submittedName>
</protein>
<dbReference type="EMBL" id="JAHDYR010000009">
    <property type="protein sequence ID" value="KAG9395597.1"/>
    <property type="molecule type" value="Genomic_DNA"/>
</dbReference>
<reference evidence="4" key="1">
    <citation type="submission" date="2021-05" db="EMBL/GenBank/DDBJ databases">
        <title>A free-living protist that lacks canonical eukaryotic 1 DNA replication and segregation systems.</title>
        <authorList>
            <person name="Salas-Leiva D.E."/>
            <person name="Tromer E.C."/>
            <person name="Curtis B.A."/>
            <person name="Jerlstrom-Hultqvist J."/>
            <person name="Kolisko M."/>
            <person name="Yi Z."/>
            <person name="Salas-Leiva J.S."/>
            <person name="Gallot-Lavallee L."/>
            <person name="Kops G.J.P.L."/>
            <person name="Archibald J.M."/>
            <person name="Simpson A.G.B."/>
            <person name="Roger A.J."/>
        </authorList>
    </citation>
    <scope>NUCLEOTIDE SEQUENCE</scope>
    <source>
        <strain evidence="4">BICM</strain>
    </source>
</reference>
<evidence type="ECO:0000256" key="2">
    <source>
        <dbReference type="ARBA" id="ARBA00022980"/>
    </source>
</evidence>
<sequence>MPKLFTSSELKSKTVDELNGSLENLKTELLSLRVAKVTSANPNKLTKLRIVRRQVAQILTELTQRGFAEARKEQAGKKYKSVDLRLKKTRAARRALTKHELSQTALRTIKKQQNFPLRSYHL</sequence>
<dbReference type="InterPro" id="IPR045059">
    <property type="entry name" value="Ribosomal_uL29_euk"/>
</dbReference>
<dbReference type="HAMAP" id="MF_00374">
    <property type="entry name" value="Ribosomal_uL29"/>
    <property type="match status" value="1"/>
</dbReference>
<organism evidence="4 5">
    <name type="scientific">Carpediemonas membranifera</name>
    <dbReference type="NCBI Taxonomy" id="201153"/>
    <lineage>
        <taxon>Eukaryota</taxon>
        <taxon>Metamonada</taxon>
        <taxon>Carpediemonas-like organisms</taxon>
        <taxon>Carpediemonas</taxon>
    </lineage>
</organism>
<comment type="caution">
    <text evidence="4">The sequence shown here is derived from an EMBL/GenBank/DDBJ whole genome shotgun (WGS) entry which is preliminary data.</text>
</comment>
<dbReference type="InterPro" id="IPR001854">
    <property type="entry name" value="Ribosomal_uL29"/>
</dbReference>
<dbReference type="Pfam" id="PF00831">
    <property type="entry name" value="Ribosomal_L29"/>
    <property type="match status" value="1"/>
</dbReference>
<dbReference type="GO" id="GO:0003729">
    <property type="term" value="F:mRNA binding"/>
    <property type="evidence" value="ECO:0007669"/>
    <property type="project" value="TreeGrafter"/>
</dbReference>
<dbReference type="OrthoDB" id="528635at2759"/>
<dbReference type="PANTHER" id="PTHR45722">
    <property type="entry name" value="60S RIBOSOMAL PROTEIN L35"/>
    <property type="match status" value="1"/>
</dbReference>
<dbReference type="GO" id="GO:0003735">
    <property type="term" value="F:structural constituent of ribosome"/>
    <property type="evidence" value="ECO:0007669"/>
    <property type="project" value="InterPro"/>
</dbReference>
<keyword evidence="3" id="KW-0687">Ribonucleoprotein</keyword>
<dbReference type="InterPro" id="IPR018254">
    <property type="entry name" value="Ribosomal_uL29_CS"/>
</dbReference>
<dbReference type="GO" id="GO:0000463">
    <property type="term" value="P:maturation of LSU-rRNA from tricistronic rRNA transcript (SSU-rRNA, 5.8S rRNA, LSU-rRNA)"/>
    <property type="evidence" value="ECO:0007669"/>
    <property type="project" value="InterPro"/>
</dbReference>
<dbReference type="GO" id="GO:0022625">
    <property type="term" value="C:cytosolic large ribosomal subunit"/>
    <property type="evidence" value="ECO:0007669"/>
    <property type="project" value="InterPro"/>
</dbReference>
<evidence type="ECO:0000313" key="5">
    <source>
        <dbReference type="Proteomes" id="UP000717585"/>
    </source>
</evidence>
<dbReference type="PANTHER" id="PTHR45722:SF2">
    <property type="entry name" value="LARGE RIBOSOMAL SUBUNIT PROTEIN UL29-RELATED"/>
    <property type="match status" value="1"/>
</dbReference>
<dbReference type="SUPFAM" id="SSF46561">
    <property type="entry name" value="Ribosomal protein L29 (L29p)"/>
    <property type="match status" value="1"/>
</dbReference>
<accession>A0A8J6B9J4</accession>
<dbReference type="Gene3D" id="1.10.287.310">
    <property type="match status" value="1"/>
</dbReference>
<name>A0A8J6B9J4_9EUKA</name>
<keyword evidence="5" id="KW-1185">Reference proteome</keyword>
<gene>
    <name evidence="4" type="ORF">J8273_2792</name>
</gene>
<evidence type="ECO:0000256" key="3">
    <source>
        <dbReference type="ARBA" id="ARBA00023274"/>
    </source>
</evidence>
<dbReference type="Proteomes" id="UP000717585">
    <property type="component" value="Unassembled WGS sequence"/>
</dbReference>
<dbReference type="Gene3D" id="6.10.250.3450">
    <property type="match status" value="1"/>
</dbReference>
<dbReference type="InterPro" id="IPR036049">
    <property type="entry name" value="Ribosomal_uL29_sf"/>
</dbReference>
<dbReference type="CDD" id="cd00427">
    <property type="entry name" value="Ribosomal_L29_HIP"/>
    <property type="match status" value="1"/>
</dbReference>
<evidence type="ECO:0000313" key="4">
    <source>
        <dbReference type="EMBL" id="KAG9395597.1"/>
    </source>
</evidence>
<dbReference type="GO" id="GO:0006412">
    <property type="term" value="P:translation"/>
    <property type="evidence" value="ECO:0007669"/>
    <property type="project" value="InterPro"/>
</dbReference>